<organism evidence="2 3">
    <name type="scientific">Helianthus annuus</name>
    <name type="common">Common sunflower</name>
    <dbReference type="NCBI Taxonomy" id="4232"/>
    <lineage>
        <taxon>Eukaryota</taxon>
        <taxon>Viridiplantae</taxon>
        <taxon>Streptophyta</taxon>
        <taxon>Embryophyta</taxon>
        <taxon>Tracheophyta</taxon>
        <taxon>Spermatophyta</taxon>
        <taxon>Magnoliopsida</taxon>
        <taxon>eudicotyledons</taxon>
        <taxon>Gunneridae</taxon>
        <taxon>Pentapetalae</taxon>
        <taxon>asterids</taxon>
        <taxon>campanulids</taxon>
        <taxon>Asterales</taxon>
        <taxon>Asteraceae</taxon>
        <taxon>Asteroideae</taxon>
        <taxon>Heliantheae alliance</taxon>
        <taxon>Heliantheae</taxon>
        <taxon>Helianthus</taxon>
    </lineage>
</organism>
<dbReference type="AlphaFoldDB" id="A0A9K3GY84"/>
<feature type="region of interest" description="Disordered" evidence="1">
    <location>
        <begin position="218"/>
        <end position="246"/>
    </location>
</feature>
<dbReference type="Gramene" id="mRNA:HanXRQr2_Chr16g0742991">
    <property type="protein sequence ID" value="mRNA:HanXRQr2_Chr16g0742991"/>
    <property type="gene ID" value="HanXRQr2_Chr16g0742991"/>
</dbReference>
<dbReference type="Proteomes" id="UP000215914">
    <property type="component" value="Unassembled WGS sequence"/>
</dbReference>
<comment type="caution">
    <text evidence="2">The sequence shown here is derived from an EMBL/GenBank/DDBJ whole genome shotgun (WGS) entry which is preliminary data.</text>
</comment>
<evidence type="ECO:0000313" key="2">
    <source>
        <dbReference type="EMBL" id="KAF5759583.1"/>
    </source>
</evidence>
<protein>
    <submittedName>
        <fullName evidence="2">Uncharacterized protein</fullName>
    </submittedName>
</protein>
<keyword evidence="3" id="KW-1185">Reference proteome</keyword>
<proteinExistence type="predicted"/>
<dbReference type="EMBL" id="MNCJ02000331">
    <property type="protein sequence ID" value="KAF5759583.1"/>
    <property type="molecule type" value="Genomic_DNA"/>
</dbReference>
<reference evidence="2" key="2">
    <citation type="submission" date="2020-06" db="EMBL/GenBank/DDBJ databases">
        <title>Helianthus annuus Genome sequencing and assembly Release 2.</title>
        <authorList>
            <person name="Gouzy J."/>
            <person name="Langlade N."/>
            <person name="Munos S."/>
        </authorList>
    </citation>
    <scope>NUCLEOTIDE SEQUENCE</scope>
    <source>
        <tissue evidence="2">Leaves</tissue>
    </source>
</reference>
<gene>
    <name evidence="2" type="ORF">HanXRQr2_Chr16g0742991</name>
</gene>
<name>A0A9K3GY84_HELAN</name>
<sequence length="268" mass="30200">MKFFFIREEVIAMLFCEPGVIDKEDTPIPKKAAWYDKLFATPNRVFGEQVLVLASMSDKWPERSREVPVLLLNGEGVLRDFGIDYEEKRPNKTAMKKKVTIAVGQRVRRLGPLTRRLMLLPKKVINLKASRWLWLGILGGSNRKVLTPMRPPSIHEETEIKVPKAEKLIRKSSRGETTATTPPTKKVATGKLIGKKRSLRSLYSDVSSEAVAKKPKMEVKKAPSRPKFNIIPPKATTAEGEASGVEKPIEKPIEKVIEKQPEIVKVVE</sequence>
<reference evidence="2" key="1">
    <citation type="journal article" date="2017" name="Nature">
        <title>The sunflower genome provides insights into oil metabolism, flowering and Asterid evolution.</title>
        <authorList>
            <person name="Badouin H."/>
            <person name="Gouzy J."/>
            <person name="Grassa C.J."/>
            <person name="Murat F."/>
            <person name="Staton S.E."/>
            <person name="Cottret L."/>
            <person name="Lelandais-Briere C."/>
            <person name="Owens G.L."/>
            <person name="Carrere S."/>
            <person name="Mayjonade B."/>
            <person name="Legrand L."/>
            <person name="Gill N."/>
            <person name="Kane N.C."/>
            <person name="Bowers J.E."/>
            <person name="Hubner S."/>
            <person name="Bellec A."/>
            <person name="Berard A."/>
            <person name="Berges H."/>
            <person name="Blanchet N."/>
            <person name="Boniface M.C."/>
            <person name="Brunel D."/>
            <person name="Catrice O."/>
            <person name="Chaidir N."/>
            <person name="Claudel C."/>
            <person name="Donnadieu C."/>
            <person name="Faraut T."/>
            <person name="Fievet G."/>
            <person name="Helmstetter N."/>
            <person name="King M."/>
            <person name="Knapp S.J."/>
            <person name="Lai Z."/>
            <person name="Le Paslier M.C."/>
            <person name="Lippi Y."/>
            <person name="Lorenzon L."/>
            <person name="Mandel J.R."/>
            <person name="Marage G."/>
            <person name="Marchand G."/>
            <person name="Marquand E."/>
            <person name="Bret-Mestries E."/>
            <person name="Morien E."/>
            <person name="Nambeesan S."/>
            <person name="Nguyen T."/>
            <person name="Pegot-Espagnet P."/>
            <person name="Pouilly N."/>
            <person name="Raftis F."/>
            <person name="Sallet E."/>
            <person name="Schiex T."/>
            <person name="Thomas J."/>
            <person name="Vandecasteele C."/>
            <person name="Vares D."/>
            <person name="Vear F."/>
            <person name="Vautrin S."/>
            <person name="Crespi M."/>
            <person name="Mangin B."/>
            <person name="Burke J.M."/>
            <person name="Salse J."/>
            <person name="Munos S."/>
            <person name="Vincourt P."/>
            <person name="Rieseberg L.H."/>
            <person name="Langlade N.B."/>
        </authorList>
    </citation>
    <scope>NUCLEOTIDE SEQUENCE</scope>
    <source>
        <tissue evidence="2">Leaves</tissue>
    </source>
</reference>
<accession>A0A9K3GY84</accession>
<evidence type="ECO:0000256" key="1">
    <source>
        <dbReference type="SAM" id="MobiDB-lite"/>
    </source>
</evidence>
<evidence type="ECO:0000313" key="3">
    <source>
        <dbReference type="Proteomes" id="UP000215914"/>
    </source>
</evidence>
<dbReference type="PANTHER" id="PTHR31099:SF49">
    <property type="entry name" value="MYOSIN HEAVY CHAIN-LIKE PROTEIN"/>
    <property type="match status" value="1"/>
</dbReference>
<dbReference type="PANTHER" id="PTHR31099">
    <property type="entry name" value="OS06G0165300 PROTEIN"/>
    <property type="match status" value="1"/>
</dbReference>